<feature type="transmembrane region" description="Helical" evidence="7">
    <location>
        <begin position="36"/>
        <end position="62"/>
    </location>
</feature>
<dbReference type="GO" id="GO:0055085">
    <property type="term" value="P:transmembrane transport"/>
    <property type="evidence" value="ECO:0007669"/>
    <property type="project" value="InterPro"/>
</dbReference>
<feature type="transmembrane region" description="Helical" evidence="7">
    <location>
        <begin position="282"/>
        <end position="308"/>
    </location>
</feature>
<dbReference type="PANTHER" id="PTHR43005">
    <property type="entry name" value="BLR7065 PROTEIN"/>
    <property type="match status" value="1"/>
</dbReference>
<evidence type="ECO:0000256" key="2">
    <source>
        <dbReference type="ARBA" id="ARBA00022448"/>
    </source>
</evidence>
<evidence type="ECO:0000256" key="1">
    <source>
        <dbReference type="ARBA" id="ARBA00004651"/>
    </source>
</evidence>
<evidence type="ECO:0000256" key="4">
    <source>
        <dbReference type="ARBA" id="ARBA00022692"/>
    </source>
</evidence>
<feature type="transmembrane region" description="Helical" evidence="7">
    <location>
        <begin position="175"/>
        <end position="192"/>
    </location>
</feature>
<evidence type="ECO:0000313" key="11">
    <source>
        <dbReference type="Proteomes" id="UP000051790"/>
    </source>
</evidence>
<evidence type="ECO:0000256" key="3">
    <source>
        <dbReference type="ARBA" id="ARBA00022475"/>
    </source>
</evidence>
<evidence type="ECO:0000256" key="8">
    <source>
        <dbReference type="SAM" id="MobiDB-lite"/>
    </source>
</evidence>
<reference evidence="10 11" key="1">
    <citation type="journal article" date="2015" name="Genome Announc.">
        <title>Expanding the biotechnology potential of lactobacilli through comparative genomics of 213 strains and associated genera.</title>
        <authorList>
            <person name="Sun Z."/>
            <person name="Harris H.M."/>
            <person name="McCann A."/>
            <person name="Guo C."/>
            <person name="Argimon S."/>
            <person name="Zhang W."/>
            <person name="Yang X."/>
            <person name="Jeffery I.B."/>
            <person name="Cooney J.C."/>
            <person name="Kagawa T.F."/>
            <person name="Liu W."/>
            <person name="Song Y."/>
            <person name="Salvetti E."/>
            <person name="Wrobel A."/>
            <person name="Rasinkangas P."/>
            <person name="Parkhill J."/>
            <person name="Rea M.C."/>
            <person name="O'Sullivan O."/>
            <person name="Ritari J."/>
            <person name="Douillard F.P."/>
            <person name="Paul Ross R."/>
            <person name="Yang R."/>
            <person name="Briner A.E."/>
            <person name="Felis G.E."/>
            <person name="de Vos W.M."/>
            <person name="Barrangou R."/>
            <person name="Klaenhammer T.R."/>
            <person name="Caufield P.W."/>
            <person name="Cui Y."/>
            <person name="Zhang H."/>
            <person name="O'Toole P.W."/>
        </authorList>
    </citation>
    <scope>NUCLEOTIDE SEQUENCE [LARGE SCALE GENOMIC DNA]</scope>
    <source>
        <strain evidence="10 11">DSM 13343</strain>
    </source>
</reference>
<dbReference type="InterPro" id="IPR035906">
    <property type="entry name" value="MetI-like_sf"/>
</dbReference>
<dbReference type="SUPFAM" id="SSF161098">
    <property type="entry name" value="MetI-like"/>
    <property type="match status" value="1"/>
</dbReference>
<keyword evidence="3" id="KW-1003">Cell membrane</keyword>
<comment type="subcellular location">
    <subcellularLocation>
        <location evidence="1 7">Cell membrane</location>
        <topology evidence="1 7">Multi-pass membrane protein</topology>
    </subcellularLocation>
</comment>
<dbReference type="AlphaFoldDB" id="A0A0R1QJY4"/>
<feature type="region of interest" description="Disordered" evidence="8">
    <location>
        <begin position="1"/>
        <end position="25"/>
    </location>
</feature>
<dbReference type="OrthoDB" id="9787541at2"/>
<dbReference type="Proteomes" id="UP000051790">
    <property type="component" value="Unassembled WGS sequence"/>
</dbReference>
<keyword evidence="11" id="KW-1185">Reference proteome</keyword>
<feature type="transmembrane region" description="Helical" evidence="7">
    <location>
        <begin position="96"/>
        <end position="120"/>
    </location>
</feature>
<dbReference type="CDD" id="cd06261">
    <property type="entry name" value="TM_PBP2"/>
    <property type="match status" value="1"/>
</dbReference>
<keyword evidence="6 7" id="KW-0472">Membrane</keyword>
<keyword evidence="4 7" id="KW-0812">Transmembrane</keyword>
<evidence type="ECO:0000256" key="6">
    <source>
        <dbReference type="ARBA" id="ARBA00023136"/>
    </source>
</evidence>
<dbReference type="PROSITE" id="PS50928">
    <property type="entry name" value="ABC_TM1"/>
    <property type="match status" value="1"/>
</dbReference>
<feature type="domain" description="ABC transmembrane type-1" evidence="9">
    <location>
        <begin position="97"/>
        <end position="308"/>
    </location>
</feature>
<evidence type="ECO:0000256" key="5">
    <source>
        <dbReference type="ARBA" id="ARBA00022989"/>
    </source>
</evidence>
<sequence>MMKEVSVMDATNPVPPSKHPKAKVNAQDRTKRRMSVWLMMPSFILLLIFFITPMALTVLFSFTNLSLTGASASALHFIGFQNFVTMFKDPQLARSIWNTIIFVVLSAVIGQCFFGFLIAFMMRGKNTAFRRIVGLIIIAAWVTPEVVVGFCWVSFLGDNGTLNMIAHTLLGAKPVAWLYTFPMTAVVIANIWRGTAFSMMVFQTALDDIPQEVEEAAYMDGATRWQVVTHITIPMVRGTIATNMMLVTLQTLGVFTLIYTMTGGGPGNSTSTLPVFMYKQAFVSYQLGYGTAISLVLLAIGAIASILYMRILKVKL</sequence>
<dbReference type="PATRIC" id="fig|1423769.4.peg.1922"/>
<name>A0A0R1QJY4_9LACO</name>
<comment type="caution">
    <text evidence="10">The sequence shown here is derived from an EMBL/GenBank/DDBJ whole genome shotgun (WGS) entry which is preliminary data.</text>
</comment>
<dbReference type="GO" id="GO:0005886">
    <property type="term" value="C:plasma membrane"/>
    <property type="evidence" value="ECO:0007669"/>
    <property type="project" value="UniProtKB-SubCell"/>
</dbReference>
<proteinExistence type="inferred from homology"/>
<dbReference type="PANTHER" id="PTHR43005:SF1">
    <property type="entry name" value="SPERMIDINE_PUTRESCINE TRANSPORT SYSTEM PERMEASE PROTEIN"/>
    <property type="match status" value="1"/>
</dbReference>
<organism evidence="10 11">
    <name type="scientific">Lacticaseibacillus manihotivorans DSM 13343 = JCM 12514</name>
    <dbReference type="NCBI Taxonomy" id="1423769"/>
    <lineage>
        <taxon>Bacteria</taxon>
        <taxon>Bacillati</taxon>
        <taxon>Bacillota</taxon>
        <taxon>Bacilli</taxon>
        <taxon>Lactobacillales</taxon>
        <taxon>Lactobacillaceae</taxon>
        <taxon>Lacticaseibacillus</taxon>
    </lineage>
</organism>
<evidence type="ECO:0000313" key="10">
    <source>
        <dbReference type="EMBL" id="KRL43044.1"/>
    </source>
</evidence>
<evidence type="ECO:0000259" key="9">
    <source>
        <dbReference type="PROSITE" id="PS50928"/>
    </source>
</evidence>
<dbReference type="SUPFAM" id="SSF160964">
    <property type="entry name" value="MalF N-terminal region-like"/>
    <property type="match status" value="1"/>
</dbReference>
<accession>A0A0R1QJY4</accession>
<keyword evidence="5 7" id="KW-1133">Transmembrane helix</keyword>
<gene>
    <name evidence="10" type="ORF">FD01_GL001798</name>
</gene>
<dbReference type="InterPro" id="IPR000515">
    <property type="entry name" value="MetI-like"/>
</dbReference>
<dbReference type="Gene3D" id="1.10.3720.10">
    <property type="entry name" value="MetI-like"/>
    <property type="match status" value="1"/>
</dbReference>
<dbReference type="EMBL" id="AZEU01000211">
    <property type="protein sequence ID" value="KRL43044.1"/>
    <property type="molecule type" value="Genomic_DNA"/>
</dbReference>
<protein>
    <recommendedName>
        <fullName evidence="9">ABC transmembrane type-1 domain-containing protein</fullName>
    </recommendedName>
</protein>
<feature type="transmembrane region" description="Helical" evidence="7">
    <location>
        <begin position="132"/>
        <end position="155"/>
    </location>
</feature>
<evidence type="ECO:0000256" key="7">
    <source>
        <dbReference type="RuleBase" id="RU363032"/>
    </source>
</evidence>
<comment type="similarity">
    <text evidence="7">Belongs to the binding-protein-dependent transport system permease family.</text>
</comment>
<feature type="transmembrane region" description="Helical" evidence="7">
    <location>
        <begin position="240"/>
        <end position="262"/>
    </location>
</feature>
<dbReference type="Pfam" id="PF00528">
    <property type="entry name" value="BPD_transp_1"/>
    <property type="match status" value="1"/>
</dbReference>
<keyword evidence="2 7" id="KW-0813">Transport</keyword>